<comment type="caution">
    <text evidence="1">The sequence shown here is derived from an EMBL/GenBank/DDBJ whole genome shotgun (WGS) entry which is preliminary data.</text>
</comment>
<proteinExistence type="predicted"/>
<dbReference type="Pfam" id="PF14518">
    <property type="entry name" value="Haem_oxygenas_2"/>
    <property type="match status" value="1"/>
</dbReference>
<keyword evidence="1" id="KW-0560">Oxidoreductase</keyword>
<dbReference type="EC" id="1.-.-.-" evidence="1"/>
<dbReference type="Proteomes" id="UP001596031">
    <property type="component" value="Unassembled WGS sequence"/>
</dbReference>
<gene>
    <name evidence="1" type="ORF">ACFPOU_15825</name>
</gene>
<evidence type="ECO:0000313" key="1">
    <source>
        <dbReference type="EMBL" id="MFC5512590.1"/>
    </source>
</evidence>
<dbReference type="Gene3D" id="1.20.910.10">
    <property type="entry name" value="Heme oxygenase-like"/>
    <property type="match status" value="1"/>
</dbReference>
<dbReference type="EMBL" id="JBHSMS010000047">
    <property type="protein sequence ID" value="MFC5512590.1"/>
    <property type="molecule type" value="Genomic_DNA"/>
</dbReference>
<accession>A0ABW0PJD5</accession>
<name>A0ABW0PJD5_9BURK</name>
<protein>
    <submittedName>
        <fullName evidence="1">Iron-containing redox enzyme family protein</fullName>
        <ecNumber evidence="1">1.-.-.-</ecNumber>
    </submittedName>
</protein>
<sequence>MIIQQDCEHTPMMPPLVTDLPDAVQAPPYAAGARTPAKDLYFALYADPLHNARAADAYLRDRIAAVQDIPADLPPTPAQLPGWVEARSEAVGIQYREYLAARKGGAPRRYFSSKAHALNFIKAVAPTKLVDGSWLYGMLKHWNSPDFHPLIKTYLEELGEGAPSKNHVTIYRKLLATHGIDNWESLDDEHFVQGAIQLALGQNAEHFLPEVIGFNLGYEQLPLHLLITSYELNEFGIDPYYFTLHVTVDNAATGHAQKAVQALVDLMPRVGDRAAFYQRVIDGYRLNELGASTNSVIAGFDLEDELVRILAHKSVVGKNMHSDYCRVAGRSVNEWLGEPGQIPRFLAAMEAAGWIKRGEEVEHSRFWRLIEGERAEMFGVFSAYEQQVLRDWIVSVPGSNVKPERVLTHRARQRTLDNLGQHAERSGSFPERGLIRRRAAHDSGSENELALLEQRVAGAAGKAEAMALLVELMAPSRHHGAAGLMATRMYTQLLDI</sequence>
<evidence type="ECO:0000313" key="2">
    <source>
        <dbReference type="Proteomes" id="UP001596031"/>
    </source>
</evidence>
<keyword evidence="2" id="KW-1185">Reference proteome</keyword>
<organism evidence="1 2">
    <name type="scientific">Massilia jejuensis</name>
    <dbReference type="NCBI Taxonomy" id="648894"/>
    <lineage>
        <taxon>Bacteria</taxon>
        <taxon>Pseudomonadati</taxon>
        <taxon>Pseudomonadota</taxon>
        <taxon>Betaproteobacteria</taxon>
        <taxon>Burkholderiales</taxon>
        <taxon>Oxalobacteraceae</taxon>
        <taxon>Telluria group</taxon>
        <taxon>Massilia</taxon>
    </lineage>
</organism>
<dbReference type="SMART" id="SM01236">
    <property type="entry name" value="Haem_oxygenase_2"/>
    <property type="match status" value="1"/>
</dbReference>
<dbReference type="InterPro" id="IPR016084">
    <property type="entry name" value="Haem_Oase-like_multi-hlx"/>
</dbReference>
<reference evidence="2" key="1">
    <citation type="journal article" date="2019" name="Int. J. Syst. Evol. Microbiol.">
        <title>The Global Catalogue of Microorganisms (GCM) 10K type strain sequencing project: providing services to taxonomists for standard genome sequencing and annotation.</title>
        <authorList>
            <consortium name="The Broad Institute Genomics Platform"/>
            <consortium name="The Broad Institute Genome Sequencing Center for Infectious Disease"/>
            <person name="Wu L."/>
            <person name="Ma J."/>
        </authorList>
    </citation>
    <scope>NUCLEOTIDE SEQUENCE [LARGE SCALE GENOMIC DNA]</scope>
    <source>
        <strain evidence="2">CCUG 38813</strain>
    </source>
</reference>
<dbReference type="RefSeq" id="WP_379723175.1">
    <property type="nucleotide sequence ID" value="NZ_JBHSMS010000047.1"/>
</dbReference>
<dbReference type="GO" id="GO:0016491">
    <property type="term" value="F:oxidoreductase activity"/>
    <property type="evidence" value="ECO:0007669"/>
    <property type="project" value="UniProtKB-KW"/>
</dbReference>